<keyword evidence="4" id="KW-1185">Reference proteome</keyword>
<organism evidence="3 4">
    <name type="scientific">Limosilactobacillus alvi</name>
    <dbReference type="NCBI Taxonomy" id="990412"/>
    <lineage>
        <taxon>Bacteria</taxon>
        <taxon>Bacillati</taxon>
        <taxon>Bacillota</taxon>
        <taxon>Bacilli</taxon>
        <taxon>Lactobacillales</taxon>
        <taxon>Lactobacillaceae</taxon>
        <taxon>Limosilactobacillus</taxon>
    </lineage>
</organism>
<protein>
    <recommendedName>
        <fullName evidence="5">Lipoprotein</fullName>
    </recommendedName>
</protein>
<keyword evidence="2" id="KW-0732">Signal</keyword>
<evidence type="ECO:0000313" key="3">
    <source>
        <dbReference type="EMBL" id="MBM6753747.1"/>
    </source>
</evidence>
<feature type="compositionally biased region" description="Polar residues" evidence="1">
    <location>
        <begin position="331"/>
        <end position="341"/>
    </location>
</feature>
<evidence type="ECO:0008006" key="5">
    <source>
        <dbReference type="Google" id="ProtNLM"/>
    </source>
</evidence>
<comment type="caution">
    <text evidence="3">The sequence shown here is derived from an EMBL/GenBank/DDBJ whole genome shotgun (WGS) entry which is preliminary data.</text>
</comment>
<dbReference type="EMBL" id="JACJJQ010000009">
    <property type="protein sequence ID" value="MBM6753747.1"/>
    <property type="molecule type" value="Genomic_DNA"/>
</dbReference>
<feature type="chain" id="PRO_5045362896" description="Lipoprotein" evidence="2">
    <location>
        <begin position="26"/>
        <end position="350"/>
    </location>
</feature>
<feature type="region of interest" description="Disordered" evidence="1">
    <location>
        <begin position="331"/>
        <end position="350"/>
    </location>
</feature>
<evidence type="ECO:0000256" key="1">
    <source>
        <dbReference type="SAM" id="MobiDB-lite"/>
    </source>
</evidence>
<dbReference type="PROSITE" id="PS51257">
    <property type="entry name" value="PROKAR_LIPOPROTEIN"/>
    <property type="match status" value="1"/>
</dbReference>
<reference evidence="3 4" key="1">
    <citation type="journal article" date="2021" name="Sci. Rep.">
        <title>The distribution of antibiotic resistance genes in chicken gut microbiota commensals.</title>
        <authorList>
            <person name="Juricova H."/>
            <person name="Matiasovicova J."/>
            <person name="Kubasova T."/>
            <person name="Cejkova D."/>
            <person name="Rychlik I."/>
        </authorList>
    </citation>
    <scope>NUCLEOTIDE SEQUENCE [LARGE SCALE GENOMIC DNA]</scope>
    <source>
        <strain evidence="3 4">An810</strain>
    </source>
</reference>
<accession>A0ABS2EML9</accession>
<dbReference type="Proteomes" id="UP000776629">
    <property type="component" value="Unassembled WGS sequence"/>
</dbReference>
<sequence>MKKTGTMLMLGACALLLAACGSNQANSKSATTGSNQTSQPSYLTNKHQKLTAGKKSPQASGAIITTYAAKKYGGDWLTNLKQAKQGQLTINLQDPENYAIQDPGRGVVYQVKGKQAGTIYVLGKDNNFYLYTNVSPTNGGKQLGHASLEQMITYLNQKGGAKVAKQLATKATINDQRGGSASVTTSSPTKSTATTGKYGNLGIFKIPTSLQGTWYTSLDGKITKYVISDHQISWSNDDENETMTVYKQDESWFNSHSTNPDEALIDTTKNWISGKLVNIRGDQVVHTYGWVQGAGAGENYSIKTEMVDGHQQKVLVITGGAEAWVDSIGYQSPTTAQNNEDTQFDDLKYR</sequence>
<proteinExistence type="predicted"/>
<gene>
    <name evidence="3" type="ORF">H5993_03080</name>
</gene>
<feature type="region of interest" description="Disordered" evidence="1">
    <location>
        <begin position="27"/>
        <end position="55"/>
    </location>
</feature>
<feature type="compositionally biased region" description="Polar residues" evidence="1">
    <location>
        <begin position="27"/>
        <end position="45"/>
    </location>
</feature>
<evidence type="ECO:0000256" key="2">
    <source>
        <dbReference type="SAM" id="SignalP"/>
    </source>
</evidence>
<feature type="signal peptide" evidence="2">
    <location>
        <begin position="1"/>
        <end position="25"/>
    </location>
</feature>
<name>A0ABS2EML9_9LACO</name>
<evidence type="ECO:0000313" key="4">
    <source>
        <dbReference type="Proteomes" id="UP000776629"/>
    </source>
</evidence>
<dbReference type="RefSeq" id="WP_204776180.1">
    <property type="nucleotide sequence ID" value="NZ_JACJJQ010000009.1"/>
</dbReference>